<keyword evidence="4" id="KW-1185">Reference proteome</keyword>
<dbReference type="InterPro" id="IPR004827">
    <property type="entry name" value="bZIP"/>
</dbReference>
<evidence type="ECO:0000259" key="2">
    <source>
        <dbReference type="PROSITE" id="PS50217"/>
    </source>
</evidence>
<dbReference type="RefSeq" id="XP_066923981.1">
    <property type="nucleotide sequence ID" value="XM_067067880.1"/>
</dbReference>
<dbReference type="OrthoDB" id="10039716at2759"/>
<evidence type="ECO:0000313" key="3">
    <source>
        <dbReference type="EnsemblMetazoa" id="CLYHEMP007957.1"/>
    </source>
</evidence>
<dbReference type="GO" id="GO:0003700">
    <property type="term" value="F:DNA-binding transcription factor activity"/>
    <property type="evidence" value="ECO:0007669"/>
    <property type="project" value="InterPro"/>
</dbReference>
<dbReference type="AlphaFoldDB" id="A0A7M5WRY2"/>
<dbReference type="Proteomes" id="UP000594262">
    <property type="component" value="Unplaced"/>
</dbReference>
<evidence type="ECO:0000313" key="4">
    <source>
        <dbReference type="Proteomes" id="UP000594262"/>
    </source>
</evidence>
<dbReference type="EnsemblMetazoa" id="CLYHEMT007957.1">
    <property type="protein sequence ID" value="CLYHEMP007957.1"/>
    <property type="gene ID" value="CLYHEMG007957"/>
</dbReference>
<sequence length="285" mass="32568">MDSCNLYQSVSCDFDQLLNDIYNDVQTNDDLFLDEVLKELSSETPCKESFVFDQLQDGSDSQDFSEFPLEDFNAMESYLEPSSNLFTETNFKDFDVNQDFVSPPLTDSTSSSDIEDILSDLNSPYDLGQNENEFDKLVDTLFDSDFMHDDAIVTNDNLINCQKDGLVNVEEIEVSPALEVSRKRKLTDTSNTECSTTKFVKHHEQIIPLNLKENESEKEAVRRIKNNEASKITRAKRKQKQGDLFKQEAELLKSNAQLKINIEVMQKEAEILRKVLVSKLSSIKP</sequence>
<name>A0A7M5WRY2_9CNID</name>
<dbReference type="PROSITE" id="PS50217">
    <property type="entry name" value="BZIP"/>
    <property type="match status" value="1"/>
</dbReference>
<dbReference type="InterPro" id="IPR046347">
    <property type="entry name" value="bZIP_sf"/>
</dbReference>
<keyword evidence="1" id="KW-0175">Coiled coil</keyword>
<feature type="coiled-coil region" evidence="1">
    <location>
        <begin position="248"/>
        <end position="275"/>
    </location>
</feature>
<dbReference type="Gene3D" id="1.20.5.170">
    <property type="match status" value="1"/>
</dbReference>
<evidence type="ECO:0000256" key="1">
    <source>
        <dbReference type="SAM" id="Coils"/>
    </source>
</evidence>
<dbReference type="SMART" id="SM00338">
    <property type="entry name" value="BRLZ"/>
    <property type="match status" value="1"/>
</dbReference>
<dbReference type="Pfam" id="PF07716">
    <property type="entry name" value="bZIP_2"/>
    <property type="match status" value="1"/>
</dbReference>
<dbReference type="SUPFAM" id="SSF57959">
    <property type="entry name" value="Leucine zipper domain"/>
    <property type="match status" value="1"/>
</dbReference>
<feature type="domain" description="BZIP" evidence="2">
    <location>
        <begin position="216"/>
        <end position="279"/>
    </location>
</feature>
<accession>A0A7M5WRY2</accession>
<dbReference type="GeneID" id="136811265"/>
<proteinExistence type="predicted"/>
<reference evidence="3" key="1">
    <citation type="submission" date="2021-01" db="UniProtKB">
        <authorList>
            <consortium name="EnsemblMetazoa"/>
        </authorList>
    </citation>
    <scope>IDENTIFICATION</scope>
</reference>
<protein>
    <recommendedName>
        <fullName evidence="2">BZIP domain-containing protein</fullName>
    </recommendedName>
</protein>
<organism evidence="3 4">
    <name type="scientific">Clytia hemisphaerica</name>
    <dbReference type="NCBI Taxonomy" id="252671"/>
    <lineage>
        <taxon>Eukaryota</taxon>
        <taxon>Metazoa</taxon>
        <taxon>Cnidaria</taxon>
        <taxon>Hydrozoa</taxon>
        <taxon>Hydroidolina</taxon>
        <taxon>Leptothecata</taxon>
        <taxon>Obeliida</taxon>
        <taxon>Clytiidae</taxon>
        <taxon>Clytia</taxon>
    </lineage>
</organism>